<name>E4TLY0_MARTH</name>
<keyword evidence="1" id="KW-0732">Signal</keyword>
<gene>
    <name evidence="2" type="ordered locus">Ftrac_0262</name>
</gene>
<dbReference type="EMBL" id="CP002349">
    <property type="protein sequence ID" value="ADR20271.1"/>
    <property type="molecule type" value="Genomic_DNA"/>
</dbReference>
<accession>E4TLY0</accession>
<sequence>MKKNLLLLAVIAVLLISCNDYIEPDLTSAGISSATYTIKNKEVFADNSLFPGDTVTLTFEIYGRTNYESTLGSIKLRMKDIYESSEYLSSLDTVEMSKVEEVFTKEIPINRKFTNEFDSLIEVQFIIPDYQIKIVSSTRVNVSIQYELQASNSEGVSLEPADRDFYFKFPNNVGDTNYTFKLYNNYVGKPFDDPTGIGFNLYTQEYLNTPCVLDNQCFQGTDYEESRFLELPTIYNMSYLPEANPEGKFFVPAFGNLNSFGSTSGLVELNNYNLERRFTFDNQDQENIRYYKIASSVEVRDVFFIRHDFIRFTIDADISNPVIYLRVLDIVEAAEDSYVEFEVFIDYRSMYIFNEYHGL</sequence>
<dbReference type="HOGENOM" id="CLU_771184_0_0_10"/>
<keyword evidence="3" id="KW-1185">Reference proteome</keyword>
<dbReference type="RefSeq" id="WP_013452422.1">
    <property type="nucleotide sequence ID" value="NC_014759.1"/>
</dbReference>
<evidence type="ECO:0008006" key="4">
    <source>
        <dbReference type="Google" id="ProtNLM"/>
    </source>
</evidence>
<evidence type="ECO:0000313" key="3">
    <source>
        <dbReference type="Proteomes" id="UP000008720"/>
    </source>
</evidence>
<dbReference type="Proteomes" id="UP000008720">
    <property type="component" value="Chromosome"/>
</dbReference>
<evidence type="ECO:0000313" key="2">
    <source>
        <dbReference type="EMBL" id="ADR20271.1"/>
    </source>
</evidence>
<feature type="signal peptide" evidence="1">
    <location>
        <begin position="1"/>
        <end position="22"/>
    </location>
</feature>
<feature type="chain" id="PRO_5003189623" description="DUF1735 domain-containing protein" evidence="1">
    <location>
        <begin position="23"/>
        <end position="359"/>
    </location>
</feature>
<evidence type="ECO:0000256" key="1">
    <source>
        <dbReference type="SAM" id="SignalP"/>
    </source>
</evidence>
<dbReference type="KEGG" id="mtt:Ftrac_0262"/>
<protein>
    <recommendedName>
        <fullName evidence="4">DUF1735 domain-containing protein</fullName>
    </recommendedName>
</protein>
<dbReference type="AlphaFoldDB" id="E4TLY0"/>
<organism evidence="2 3">
    <name type="scientific">Marivirga tractuosa (strain ATCC 23168 / DSM 4126 / NBRC 15989 / NCIMB 1408 / VKM B-1430 / H-43)</name>
    <name type="common">Microscilla tractuosa</name>
    <name type="synonym">Flexibacter tractuosus</name>
    <dbReference type="NCBI Taxonomy" id="643867"/>
    <lineage>
        <taxon>Bacteria</taxon>
        <taxon>Pseudomonadati</taxon>
        <taxon>Bacteroidota</taxon>
        <taxon>Cytophagia</taxon>
        <taxon>Cytophagales</taxon>
        <taxon>Marivirgaceae</taxon>
        <taxon>Marivirga</taxon>
    </lineage>
</organism>
<proteinExistence type="predicted"/>
<dbReference type="PROSITE" id="PS51257">
    <property type="entry name" value="PROKAR_LIPOPROTEIN"/>
    <property type="match status" value="1"/>
</dbReference>
<reference evidence="2 3" key="1">
    <citation type="journal article" date="2011" name="Stand. Genomic Sci.">
        <title>Complete genome sequence of Marivirga tractuosa type strain (H-43).</title>
        <authorList>
            <person name="Pagani I."/>
            <person name="Chertkov O."/>
            <person name="Lapidus A."/>
            <person name="Lucas S."/>
            <person name="Del Rio T.G."/>
            <person name="Tice H."/>
            <person name="Copeland A."/>
            <person name="Cheng J.F."/>
            <person name="Nolan M."/>
            <person name="Saunders E."/>
            <person name="Pitluck S."/>
            <person name="Held B."/>
            <person name="Goodwin L."/>
            <person name="Liolios K."/>
            <person name="Ovchinikova G."/>
            <person name="Ivanova N."/>
            <person name="Mavromatis K."/>
            <person name="Pati A."/>
            <person name="Chen A."/>
            <person name="Palaniappan K."/>
            <person name="Land M."/>
            <person name="Hauser L."/>
            <person name="Jeffries C.D."/>
            <person name="Detter J.C."/>
            <person name="Han C."/>
            <person name="Tapia R."/>
            <person name="Ngatchou-Djao O.D."/>
            <person name="Rohde M."/>
            <person name="Goker M."/>
            <person name="Spring S."/>
            <person name="Sikorski J."/>
            <person name="Woyke T."/>
            <person name="Bristow J."/>
            <person name="Eisen J.A."/>
            <person name="Markowitz V."/>
            <person name="Hugenholtz P."/>
            <person name="Klenk H.P."/>
            <person name="Kyrpides N.C."/>
        </authorList>
    </citation>
    <scope>NUCLEOTIDE SEQUENCE [LARGE SCALE GENOMIC DNA]</scope>
    <source>
        <strain evidence="3">ATCC 23168 / DSM 4126 / NBRC 15989 / NCIMB 1408 / VKM B-1430 / H-43</strain>
    </source>
</reference>